<evidence type="ECO:0000313" key="5">
    <source>
        <dbReference type="EMBL" id="AYM85805.1"/>
    </source>
</evidence>
<accession>A0AAD0TWP4</accession>
<organism evidence="5 6">
    <name type="scientific">Pseudoalteromonas agarivorans</name>
    <dbReference type="NCBI Taxonomy" id="176102"/>
    <lineage>
        <taxon>Bacteria</taxon>
        <taxon>Pseudomonadati</taxon>
        <taxon>Pseudomonadota</taxon>
        <taxon>Gammaproteobacteria</taxon>
        <taxon>Alteromonadales</taxon>
        <taxon>Pseudoalteromonadaceae</taxon>
        <taxon>Pseudoalteromonas</taxon>
    </lineage>
</organism>
<dbReference type="Proteomes" id="UP000279995">
    <property type="component" value="Chromosome I"/>
</dbReference>
<dbReference type="EMBL" id="CP033065">
    <property type="protein sequence ID" value="AYM85805.1"/>
    <property type="molecule type" value="Genomic_DNA"/>
</dbReference>
<comment type="similarity">
    <text evidence="1">Belongs to the bacterial solute-binding protein 3 family.</text>
</comment>
<dbReference type="SUPFAM" id="SSF53850">
    <property type="entry name" value="Periplasmic binding protein-like II"/>
    <property type="match status" value="1"/>
</dbReference>
<evidence type="ECO:0000313" key="6">
    <source>
        <dbReference type="Proteomes" id="UP000279995"/>
    </source>
</evidence>
<dbReference type="Pfam" id="PF00497">
    <property type="entry name" value="SBP_bac_3"/>
    <property type="match status" value="1"/>
</dbReference>
<dbReference type="PANTHER" id="PTHR35936">
    <property type="entry name" value="MEMBRANE-BOUND LYTIC MUREIN TRANSGLYCOSYLASE F"/>
    <property type="match status" value="1"/>
</dbReference>
<feature type="signal peptide" evidence="3">
    <location>
        <begin position="1"/>
        <end position="18"/>
    </location>
</feature>
<dbReference type="AlphaFoldDB" id="A0AAD0TWP4"/>
<keyword evidence="2 3" id="KW-0732">Signal</keyword>
<sequence length="230" mass="26487">MRTLLLLLAFSFSSLLLAAPNKTLRCATTHYPPFTIYDDKTHTFTGIDIDYLTFIERNLEVTIELVHLPWARIKKEMTLGYYDCYFALANNTERAQYLEFTTEPLHTTQFGLFSTEKANLNNDLSNSRIAMLRGVKLPNVLAKEYNIKQSNFMLSLSTKATFDLLNKQRVDYAITNYQAGLWYSKGYKNIHAKQLEGYALPVYIAFKHGVVNTAIVDEQIKRYKAQFGVH</sequence>
<protein>
    <recommendedName>
        <fullName evidence="4">Solute-binding protein family 3/N-terminal domain-containing protein</fullName>
    </recommendedName>
</protein>
<feature type="domain" description="Solute-binding protein family 3/N-terminal" evidence="4">
    <location>
        <begin position="27"/>
        <end position="119"/>
    </location>
</feature>
<name>A0AAD0TWP4_9GAMM</name>
<evidence type="ECO:0000256" key="2">
    <source>
        <dbReference type="ARBA" id="ARBA00022729"/>
    </source>
</evidence>
<proteinExistence type="inferred from homology"/>
<evidence type="ECO:0000259" key="4">
    <source>
        <dbReference type="Pfam" id="PF00497"/>
    </source>
</evidence>
<evidence type="ECO:0000256" key="1">
    <source>
        <dbReference type="ARBA" id="ARBA00010333"/>
    </source>
</evidence>
<dbReference type="Gene3D" id="3.40.190.10">
    <property type="entry name" value="Periplasmic binding protein-like II"/>
    <property type="match status" value="2"/>
</dbReference>
<feature type="chain" id="PRO_5042173458" description="Solute-binding protein family 3/N-terminal domain-containing protein" evidence="3">
    <location>
        <begin position="19"/>
        <end position="230"/>
    </location>
</feature>
<evidence type="ECO:0000256" key="3">
    <source>
        <dbReference type="SAM" id="SignalP"/>
    </source>
</evidence>
<reference evidence="5 6" key="1">
    <citation type="submission" date="2018-10" db="EMBL/GenBank/DDBJ databases">
        <title>Complete Genome Sequence and Transcriptomic Profiles of a Marine Bacterium, Pseudoalteromonas agarivorans Hao 2018.</title>
        <authorList>
            <person name="Hao L."/>
        </authorList>
    </citation>
    <scope>NUCLEOTIDE SEQUENCE [LARGE SCALE GENOMIC DNA]</scope>
    <source>
        <strain evidence="5 6">Hao 2018</strain>
    </source>
</reference>
<dbReference type="RefSeq" id="WP_121637052.1">
    <property type="nucleotide sequence ID" value="NZ_CP033065.1"/>
</dbReference>
<dbReference type="InterPro" id="IPR001638">
    <property type="entry name" value="Solute-binding_3/MltF_N"/>
</dbReference>
<gene>
    <name evidence="5" type="ORF">D9T18_03375</name>
</gene>